<evidence type="ECO:0000313" key="3">
    <source>
        <dbReference type="Proteomes" id="UP000295008"/>
    </source>
</evidence>
<feature type="domain" description="Abortive phage infection protein C-terminal" evidence="1">
    <location>
        <begin position="244"/>
        <end position="419"/>
    </location>
</feature>
<dbReference type="InterPro" id="IPR018891">
    <property type="entry name" value="AIPR_C"/>
</dbReference>
<accession>A0A4R1RZW2</accession>
<dbReference type="EMBL" id="SLUN01000006">
    <property type="protein sequence ID" value="TCL72351.1"/>
    <property type="molecule type" value="Genomic_DNA"/>
</dbReference>
<organism evidence="2 3">
    <name type="scientific">Hydrogenispora ethanolica</name>
    <dbReference type="NCBI Taxonomy" id="1082276"/>
    <lineage>
        <taxon>Bacteria</taxon>
        <taxon>Bacillati</taxon>
        <taxon>Bacillota</taxon>
        <taxon>Hydrogenispora</taxon>
    </lineage>
</organism>
<evidence type="ECO:0000259" key="1">
    <source>
        <dbReference type="Pfam" id="PF10592"/>
    </source>
</evidence>
<gene>
    <name evidence="2" type="ORF">EDC14_100661</name>
</gene>
<protein>
    <submittedName>
        <fullName evidence="2">AIPR protein</fullName>
    </submittedName>
</protein>
<dbReference type="Pfam" id="PF10592">
    <property type="entry name" value="AIPR"/>
    <property type="match status" value="1"/>
</dbReference>
<keyword evidence="3" id="KW-1185">Reference proteome</keyword>
<reference evidence="2 3" key="1">
    <citation type="submission" date="2019-03" db="EMBL/GenBank/DDBJ databases">
        <title>Genomic Encyclopedia of Type Strains, Phase IV (KMG-IV): sequencing the most valuable type-strain genomes for metagenomic binning, comparative biology and taxonomic classification.</title>
        <authorList>
            <person name="Goeker M."/>
        </authorList>
    </citation>
    <scope>NUCLEOTIDE SEQUENCE [LARGE SCALE GENOMIC DNA]</scope>
    <source>
        <strain evidence="2 3">LX-B</strain>
    </source>
</reference>
<name>A0A4R1RZW2_HYDET</name>
<dbReference type="Proteomes" id="UP000295008">
    <property type="component" value="Unassembled WGS sequence"/>
</dbReference>
<dbReference type="AlphaFoldDB" id="A0A4R1RZW2"/>
<proteinExistence type="predicted"/>
<evidence type="ECO:0000313" key="2">
    <source>
        <dbReference type="EMBL" id="TCL72351.1"/>
    </source>
</evidence>
<dbReference type="RefSeq" id="WP_132013561.1">
    <property type="nucleotide sequence ID" value="NZ_SLUN01000006.1"/>
</dbReference>
<comment type="caution">
    <text evidence="2">The sequence shown here is derived from an EMBL/GenBank/DDBJ whole genome shotgun (WGS) entry which is preliminary data.</text>
</comment>
<dbReference type="OrthoDB" id="9806213at2"/>
<sequence length="640" mass="74583">MEKRPNLSKILTLPAIKENINEFVSNAKSTTEKGELFCKWVLKFIFELDDDTIEDSILISGPGDNGVDAFFETNNELIVIQCKYDTAHNTNSMVRTGVQFENHLLREGDYTNANQVFMDYLDKIGEYLTTPENGRDDLDADYRVKQIAFYYITNSEFKPNDTKEQEVQKGKIERISSNVTIEFIDIQGIHRMILKSQFELPDEYREKKQTIWLKNQFVTGYTCVAEVSIKDFYYFLRKVIEYIFFSNVRNYLPASTINKEIAKTFRDADKDFWLLNNGITILCDDFEIPKEFSKGFCIDLFAPQIVNGCQTASVIYKEFEQLRRKPNSKELIDLKEGTILVKIIKDKHHSQRDGIIRCTNRQNVVSAMDFYALDKFQKELKEKFAEYGYFYEIQRKESQFIKYKYSKTTFKPGKNLMNKEYNYLTGDKFSFVLTVKEVIQAYAAGLHGKIIKASHNIGELAPDTSDSRDLFNTKTNGDVRYFLYPVLIAKYANYFLGYGSRKSGVPILEEGPDYRKTTLSLFVYSYFRLLCRFLKLPQLLILNTLDDDDPFKIPLETMEKIFKSEEINKYLLGMVDDVLFNFFDDTSIKERMGKNITRFMKSDIEKQEVLATLTAKMDSFLTKTKYNSQKIQKAKDIIGN</sequence>